<gene>
    <name evidence="1" type="ORF">BJ212DRAFT_1395220</name>
</gene>
<dbReference type="EMBL" id="JABBWG010000063">
    <property type="protein sequence ID" value="KAG1804075.1"/>
    <property type="molecule type" value="Genomic_DNA"/>
</dbReference>
<evidence type="ECO:0000313" key="2">
    <source>
        <dbReference type="Proteomes" id="UP000807769"/>
    </source>
</evidence>
<reference evidence="1" key="1">
    <citation type="journal article" date="2020" name="New Phytol.">
        <title>Comparative genomics reveals dynamic genome evolution in host specialist ectomycorrhizal fungi.</title>
        <authorList>
            <person name="Lofgren L.A."/>
            <person name="Nguyen N.H."/>
            <person name="Vilgalys R."/>
            <person name="Ruytinx J."/>
            <person name="Liao H.L."/>
            <person name="Branco S."/>
            <person name="Kuo A."/>
            <person name="LaButti K."/>
            <person name="Lipzen A."/>
            <person name="Andreopoulos W."/>
            <person name="Pangilinan J."/>
            <person name="Riley R."/>
            <person name="Hundley H."/>
            <person name="Na H."/>
            <person name="Barry K."/>
            <person name="Grigoriev I.V."/>
            <person name="Stajich J.E."/>
            <person name="Kennedy P.G."/>
        </authorList>
    </citation>
    <scope>NUCLEOTIDE SEQUENCE</scope>
    <source>
        <strain evidence="1">MN1</strain>
    </source>
</reference>
<dbReference type="GeneID" id="64631184"/>
<name>A0A9P7DVD1_9AGAM</name>
<dbReference type="Proteomes" id="UP000807769">
    <property type="component" value="Unassembled WGS sequence"/>
</dbReference>
<accession>A0A9P7DVD1</accession>
<sequence length="140" mass="15127">MVALIQGSCCSITMLFPCASHFASSIMTAACCTEDARLEWRSMHFTGVLICLLVRTITIEVTKLLSTSTSSALDLDSVLTVFAPLVSKRGFVRLPEPLAANVLVSQAYHATDVTCFLLADWTPRTICSMFGSTTLISIIS</sequence>
<proteinExistence type="predicted"/>
<evidence type="ECO:0000313" key="1">
    <source>
        <dbReference type="EMBL" id="KAG1804075.1"/>
    </source>
</evidence>
<organism evidence="1 2">
    <name type="scientific">Suillus subaureus</name>
    <dbReference type="NCBI Taxonomy" id="48587"/>
    <lineage>
        <taxon>Eukaryota</taxon>
        <taxon>Fungi</taxon>
        <taxon>Dikarya</taxon>
        <taxon>Basidiomycota</taxon>
        <taxon>Agaricomycotina</taxon>
        <taxon>Agaricomycetes</taxon>
        <taxon>Agaricomycetidae</taxon>
        <taxon>Boletales</taxon>
        <taxon>Suillineae</taxon>
        <taxon>Suillaceae</taxon>
        <taxon>Suillus</taxon>
    </lineage>
</organism>
<comment type="caution">
    <text evidence="1">The sequence shown here is derived from an EMBL/GenBank/DDBJ whole genome shotgun (WGS) entry which is preliminary data.</text>
</comment>
<keyword evidence="2" id="KW-1185">Reference proteome</keyword>
<dbReference type="RefSeq" id="XP_041186747.1">
    <property type="nucleotide sequence ID" value="XM_041337168.1"/>
</dbReference>
<protein>
    <submittedName>
        <fullName evidence="1">Uncharacterized protein</fullName>
    </submittedName>
</protein>
<dbReference type="AlphaFoldDB" id="A0A9P7DVD1"/>